<keyword evidence="3 5" id="KW-1133">Transmembrane helix</keyword>
<dbReference type="PANTHER" id="PTHR42729">
    <property type="entry name" value="OLIGO/DIPEPTIDE TRANSPORT, PERMEASE PROTEIN (DPPC-2)"/>
    <property type="match status" value="1"/>
</dbReference>
<dbReference type="PANTHER" id="PTHR42729:SF1">
    <property type="entry name" value="OLIGO_DIPEPTIDE TRANSPORT, PERMEASE PROTEIN (DPPC-2)"/>
    <property type="match status" value="1"/>
</dbReference>
<reference evidence="7 8" key="1">
    <citation type="submission" date="2007-10" db="EMBL/GenBank/DDBJ databases">
        <title>Complete sequence of Caldivirga maquilingensis IC-167.</title>
        <authorList>
            <consortium name="US DOE Joint Genome Institute"/>
            <person name="Copeland A."/>
            <person name="Lucas S."/>
            <person name="Lapidus A."/>
            <person name="Barry K."/>
            <person name="Glavina del Rio T."/>
            <person name="Dalin E."/>
            <person name="Tice H."/>
            <person name="Pitluck S."/>
            <person name="Saunders E."/>
            <person name="Brettin T."/>
            <person name="Bruce D."/>
            <person name="Detter J.C."/>
            <person name="Han C."/>
            <person name="Schmutz J."/>
            <person name="Larimer F."/>
            <person name="Land M."/>
            <person name="Hauser L."/>
            <person name="Kyrpides N."/>
            <person name="Ivanova N."/>
            <person name="Biddle J.F."/>
            <person name="Zhang Z."/>
            <person name="Fitz-Gibbon S.T."/>
            <person name="Lowe T.M."/>
            <person name="Saltikov C."/>
            <person name="House C.H."/>
            <person name="Richardson P."/>
        </authorList>
    </citation>
    <scope>NUCLEOTIDE SEQUENCE [LARGE SCALE GENOMIC DNA]</scope>
    <source>
        <strain evidence="8">ATCC 700844 / DSM 13496 / JCM 10307 / IC-167</strain>
    </source>
</reference>
<dbReference type="STRING" id="397948.Cmaq_0684"/>
<feature type="transmembrane region" description="Helical" evidence="5">
    <location>
        <begin position="215"/>
        <end position="235"/>
    </location>
</feature>
<evidence type="ECO:0000256" key="1">
    <source>
        <dbReference type="ARBA" id="ARBA00004141"/>
    </source>
</evidence>
<dbReference type="eggNOG" id="arCOG00748">
    <property type="taxonomic scope" value="Archaea"/>
</dbReference>
<keyword evidence="2 5" id="KW-0812">Transmembrane</keyword>
<protein>
    <submittedName>
        <fullName evidence="7">Binding-protein-dependent transport systems inner membrane component</fullName>
    </submittedName>
</protein>
<sequence>MMEASYSRVEGVIKSIYNILRLIWVNKSARFGLLTLTFYILMAIIGPLILPYKPIIASSTNVFQPPRLWPPIYWFGTDNVGVPLLVDIVNGAPFVLEVSLFTALYTTVIGLLVGIVAGFKGGYVDAALSFVSQVLMTIPSLLLVMIMATMIHTNNPLILSGVLSITGWTGLALAVRSQILSMRELPYIEVSRVLGLSSGYILFREITPKIMPYVWINFILNMEGAVYASVGLYFLGLLPFQNYNWGALISQALAYGAYYGGRALPILIVPVVFVTLYMVALIELAYGIDEIINPRLRR</sequence>
<accession>A8MCL8</accession>
<dbReference type="Proteomes" id="UP000001137">
    <property type="component" value="Chromosome"/>
</dbReference>
<evidence type="ECO:0000313" key="8">
    <source>
        <dbReference type="Proteomes" id="UP000001137"/>
    </source>
</evidence>
<feature type="transmembrane region" description="Helical" evidence="5">
    <location>
        <begin position="157"/>
        <end position="175"/>
    </location>
</feature>
<comment type="subcellular location">
    <subcellularLocation>
        <location evidence="5">Cell membrane</location>
        <topology evidence="5">Multi-pass membrane protein</topology>
    </subcellularLocation>
    <subcellularLocation>
        <location evidence="1">Membrane</location>
        <topology evidence="1">Multi-pass membrane protein</topology>
    </subcellularLocation>
</comment>
<name>A8MCL8_CALMQ</name>
<dbReference type="PROSITE" id="PS50928">
    <property type="entry name" value="ABC_TM1"/>
    <property type="match status" value="1"/>
</dbReference>
<feature type="transmembrane region" description="Helical" evidence="5">
    <location>
        <begin position="31"/>
        <end position="50"/>
    </location>
</feature>
<dbReference type="SUPFAM" id="SSF161098">
    <property type="entry name" value="MetI-like"/>
    <property type="match status" value="1"/>
</dbReference>
<feature type="transmembrane region" description="Helical" evidence="5">
    <location>
        <begin position="126"/>
        <end position="151"/>
    </location>
</feature>
<dbReference type="AlphaFoldDB" id="A8MCL8"/>
<evidence type="ECO:0000256" key="5">
    <source>
        <dbReference type="RuleBase" id="RU363032"/>
    </source>
</evidence>
<dbReference type="GO" id="GO:0005886">
    <property type="term" value="C:plasma membrane"/>
    <property type="evidence" value="ECO:0007669"/>
    <property type="project" value="UniProtKB-SubCell"/>
</dbReference>
<dbReference type="InterPro" id="IPR025966">
    <property type="entry name" value="OppC_N"/>
</dbReference>
<evidence type="ECO:0000256" key="4">
    <source>
        <dbReference type="ARBA" id="ARBA00023136"/>
    </source>
</evidence>
<feature type="transmembrane region" description="Helical" evidence="5">
    <location>
        <begin position="98"/>
        <end position="119"/>
    </location>
</feature>
<evidence type="ECO:0000256" key="2">
    <source>
        <dbReference type="ARBA" id="ARBA00022692"/>
    </source>
</evidence>
<dbReference type="InterPro" id="IPR035906">
    <property type="entry name" value="MetI-like_sf"/>
</dbReference>
<dbReference type="Gene3D" id="1.10.3720.10">
    <property type="entry name" value="MetI-like"/>
    <property type="match status" value="1"/>
</dbReference>
<organism evidence="7 8">
    <name type="scientific">Caldivirga maquilingensis (strain ATCC 700844 / DSM 13496 / JCM 10307 / IC-167)</name>
    <dbReference type="NCBI Taxonomy" id="397948"/>
    <lineage>
        <taxon>Archaea</taxon>
        <taxon>Thermoproteota</taxon>
        <taxon>Thermoprotei</taxon>
        <taxon>Thermoproteales</taxon>
        <taxon>Thermoproteaceae</taxon>
        <taxon>Caldivirga</taxon>
    </lineage>
</organism>
<dbReference type="Pfam" id="PF00528">
    <property type="entry name" value="BPD_transp_1"/>
    <property type="match status" value="1"/>
</dbReference>
<dbReference type="RefSeq" id="WP_012185744.1">
    <property type="nucleotide sequence ID" value="NC_009954.1"/>
</dbReference>
<evidence type="ECO:0000259" key="6">
    <source>
        <dbReference type="PROSITE" id="PS50928"/>
    </source>
</evidence>
<dbReference type="GeneID" id="5709191"/>
<dbReference type="KEGG" id="cma:Cmaq_0684"/>
<keyword evidence="8" id="KW-1185">Reference proteome</keyword>
<keyword evidence="4 5" id="KW-0472">Membrane</keyword>
<feature type="transmembrane region" description="Helical" evidence="5">
    <location>
        <begin position="266"/>
        <end position="288"/>
    </location>
</feature>
<evidence type="ECO:0000313" key="7">
    <source>
        <dbReference type="EMBL" id="ABW01524.1"/>
    </source>
</evidence>
<comment type="similarity">
    <text evidence="5">Belongs to the binding-protein-dependent transport system permease family.</text>
</comment>
<dbReference type="HOGENOM" id="CLU_028518_8_0_2"/>
<dbReference type="GO" id="GO:0055085">
    <property type="term" value="P:transmembrane transport"/>
    <property type="evidence" value="ECO:0007669"/>
    <property type="project" value="InterPro"/>
</dbReference>
<gene>
    <name evidence="7" type="ordered locus">Cmaq_0684</name>
</gene>
<proteinExistence type="inferred from homology"/>
<dbReference type="CDD" id="cd06261">
    <property type="entry name" value="TM_PBP2"/>
    <property type="match status" value="1"/>
</dbReference>
<keyword evidence="5" id="KW-0813">Transport</keyword>
<feature type="domain" description="ABC transmembrane type-1" evidence="6">
    <location>
        <begin position="96"/>
        <end position="285"/>
    </location>
</feature>
<dbReference type="EMBL" id="CP000852">
    <property type="protein sequence ID" value="ABW01524.1"/>
    <property type="molecule type" value="Genomic_DNA"/>
</dbReference>
<evidence type="ECO:0000256" key="3">
    <source>
        <dbReference type="ARBA" id="ARBA00022989"/>
    </source>
</evidence>
<dbReference type="InterPro" id="IPR000515">
    <property type="entry name" value="MetI-like"/>
</dbReference>
<dbReference type="Pfam" id="PF12911">
    <property type="entry name" value="OppC_N"/>
    <property type="match status" value="1"/>
</dbReference>